<reference evidence="1" key="1">
    <citation type="submission" date="2022-02" db="EMBL/GenBank/DDBJ databases">
        <title>Plant Genome Project.</title>
        <authorList>
            <person name="Zhang R.-G."/>
        </authorList>
    </citation>
    <scope>NUCLEOTIDE SEQUENCE</scope>
    <source>
        <strain evidence="1">AT1</strain>
    </source>
</reference>
<accession>A0ACC0LJQ8</accession>
<evidence type="ECO:0000313" key="1">
    <source>
        <dbReference type="EMBL" id="KAI8528855.1"/>
    </source>
</evidence>
<sequence>MKKLSLSTAIFLFLIATPKTHSPVSASKLVTSSPTHQYHQDSYSPSFYAHRKIKQRNPPPPAPSLPDDFYPRFGVETRLVPGGPNPLHN</sequence>
<gene>
    <name evidence="1" type="ORF">RHMOL_Rhmol12G0179700</name>
</gene>
<dbReference type="Proteomes" id="UP001062846">
    <property type="component" value="Chromosome 12"/>
</dbReference>
<name>A0ACC0LJQ8_RHOML</name>
<organism evidence="1 2">
    <name type="scientific">Rhododendron molle</name>
    <name type="common">Chinese azalea</name>
    <name type="synonym">Azalea mollis</name>
    <dbReference type="NCBI Taxonomy" id="49168"/>
    <lineage>
        <taxon>Eukaryota</taxon>
        <taxon>Viridiplantae</taxon>
        <taxon>Streptophyta</taxon>
        <taxon>Embryophyta</taxon>
        <taxon>Tracheophyta</taxon>
        <taxon>Spermatophyta</taxon>
        <taxon>Magnoliopsida</taxon>
        <taxon>eudicotyledons</taxon>
        <taxon>Gunneridae</taxon>
        <taxon>Pentapetalae</taxon>
        <taxon>asterids</taxon>
        <taxon>Ericales</taxon>
        <taxon>Ericaceae</taxon>
        <taxon>Ericoideae</taxon>
        <taxon>Rhodoreae</taxon>
        <taxon>Rhododendron</taxon>
    </lineage>
</organism>
<proteinExistence type="predicted"/>
<evidence type="ECO:0000313" key="2">
    <source>
        <dbReference type="Proteomes" id="UP001062846"/>
    </source>
</evidence>
<protein>
    <submittedName>
        <fullName evidence="1">Uncharacterized protein</fullName>
    </submittedName>
</protein>
<comment type="caution">
    <text evidence="1">The sequence shown here is derived from an EMBL/GenBank/DDBJ whole genome shotgun (WGS) entry which is preliminary data.</text>
</comment>
<keyword evidence="2" id="KW-1185">Reference proteome</keyword>
<dbReference type="EMBL" id="CM046399">
    <property type="protein sequence ID" value="KAI8528855.1"/>
    <property type="molecule type" value="Genomic_DNA"/>
</dbReference>